<sequence>MDIKDMQKEVDGWISQFEEGYWHPLSMLARLTEEVGELAREVNHRYGQKPKKPEEQPGDLASELADILFIIICYANSLNIDIEEAFINMMNKYRQRDKNRWTPIKKN</sequence>
<dbReference type="Pfam" id="PF03819">
    <property type="entry name" value="MazG"/>
    <property type="match status" value="1"/>
</dbReference>
<dbReference type="SUPFAM" id="SSF101386">
    <property type="entry name" value="all-alpha NTP pyrophosphatases"/>
    <property type="match status" value="1"/>
</dbReference>
<dbReference type="HOGENOM" id="CLU_142229_1_0_9"/>
<evidence type="ECO:0000259" key="1">
    <source>
        <dbReference type="Pfam" id="PF03819"/>
    </source>
</evidence>
<dbReference type="RefSeq" id="WP_015756353.1">
    <property type="nucleotide sequence ID" value="NC_013216.1"/>
</dbReference>
<dbReference type="eggNOG" id="COG1694">
    <property type="taxonomic scope" value="Bacteria"/>
</dbReference>
<evidence type="ECO:0000313" key="2">
    <source>
        <dbReference type="EMBL" id="ACV61635.1"/>
    </source>
</evidence>
<dbReference type="InterPro" id="IPR012359">
    <property type="entry name" value="MazG-related_YpjD"/>
</dbReference>
<accession>C8W1J0</accession>
<dbReference type="OrthoDB" id="9807397at2"/>
<dbReference type="InterPro" id="IPR047046">
    <property type="entry name" value="YpjD/YvdC"/>
</dbReference>
<keyword evidence="3" id="KW-1185">Reference proteome</keyword>
<gene>
    <name evidence="2" type="ordered locus">Dtox_0721</name>
</gene>
<proteinExistence type="predicted"/>
<dbReference type="CDD" id="cd11531">
    <property type="entry name" value="NTP-PPase_BsYpjD"/>
    <property type="match status" value="1"/>
</dbReference>
<dbReference type="AlphaFoldDB" id="C8W1J0"/>
<dbReference type="PANTHER" id="PTHR42692">
    <property type="entry name" value="NUCLEOTIDE PYROPHOSPHOHYDROLASE"/>
    <property type="match status" value="1"/>
</dbReference>
<reference evidence="2 3" key="1">
    <citation type="journal article" date="2009" name="Stand. Genomic Sci.">
        <title>Complete genome sequence of Desulfotomaculum acetoxidans type strain (5575).</title>
        <authorList>
            <person name="Spring S."/>
            <person name="Lapidus A."/>
            <person name="Schroder M."/>
            <person name="Gleim D."/>
            <person name="Sims D."/>
            <person name="Meincke L."/>
            <person name="Glavina Del Rio T."/>
            <person name="Tice H."/>
            <person name="Copeland A."/>
            <person name="Cheng J.F."/>
            <person name="Lucas S."/>
            <person name="Chen F."/>
            <person name="Nolan M."/>
            <person name="Bruce D."/>
            <person name="Goodwin L."/>
            <person name="Pitluck S."/>
            <person name="Ivanova N."/>
            <person name="Mavromatis K."/>
            <person name="Mikhailova N."/>
            <person name="Pati A."/>
            <person name="Chen A."/>
            <person name="Palaniappan K."/>
            <person name="Land M."/>
            <person name="Hauser L."/>
            <person name="Chang Y.J."/>
            <person name="Jeffries C.D."/>
            <person name="Chain P."/>
            <person name="Saunders E."/>
            <person name="Brettin T."/>
            <person name="Detter J.C."/>
            <person name="Goker M."/>
            <person name="Bristow J."/>
            <person name="Eisen J.A."/>
            <person name="Markowitz V."/>
            <person name="Hugenholtz P."/>
            <person name="Kyrpides N.C."/>
            <person name="Klenk H.P."/>
            <person name="Han C."/>
        </authorList>
    </citation>
    <scope>NUCLEOTIDE SEQUENCE [LARGE SCALE GENOMIC DNA]</scope>
    <source>
        <strain evidence="3">ATCC 49208 / DSM 771 / VKM B-1644</strain>
    </source>
</reference>
<evidence type="ECO:0000313" key="3">
    <source>
        <dbReference type="Proteomes" id="UP000002217"/>
    </source>
</evidence>
<dbReference type="Proteomes" id="UP000002217">
    <property type="component" value="Chromosome"/>
</dbReference>
<dbReference type="KEGG" id="dae:Dtox_0721"/>
<organism evidence="2 3">
    <name type="scientific">Desulfofarcimen acetoxidans (strain ATCC 49208 / DSM 771 / KCTC 5769 / VKM B-1644 / 5575)</name>
    <name type="common">Desulfotomaculum acetoxidans</name>
    <dbReference type="NCBI Taxonomy" id="485916"/>
    <lineage>
        <taxon>Bacteria</taxon>
        <taxon>Bacillati</taxon>
        <taxon>Bacillota</taxon>
        <taxon>Clostridia</taxon>
        <taxon>Eubacteriales</taxon>
        <taxon>Peptococcaceae</taxon>
        <taxon>Desulfofarcimen</taxon>
    </lineage>
</organism>
<keyword evidence="2" id="KW-0378">Hydrolase</keyword>
<feature type="domain" description="NTP pyrophosphohydrolase MazG-like" evidence="1">
    <location>
        <begin position="24"/>
        <end position="101"/>
    </location>
</feature>
<name>C8W1J0_DESAS</name>
<protein>
    <submittedName>
        <fullName evidence="2">MazG nucleotide pyrophosphohydrolase</fullName>
    </submittedName>
</protein>
<dbReference type="Gene3D" id="1.10.287.1080">
    <property type="entry name" value="MazG-like"/>
    <property type="match status" value="1"/>
</dbReference>
<dbReference type="PANTHER" id="PTHR42692:SF1">
    <property type="entry name" value="NUCLEOTIDE PYROPHOSPHOHYDROLASE"/>
    <property type="match status" value="1"/>
</dbReference>
<dbReference type="PIRSF" id="PIRSF029904">
    <property type="entry name" value="UCP029904_pph"/>
    <property type="match status" value="1"/>
</dbReference>
<dbReference type="EMBL" id="CP001720">
    <property type="protein sequence ID" value="ACV61635.1"/>
    <property type="molecule type" value="Genomic_DNA"/>
</dbReference>
<dbReference type="GO" id="GO:0016787">
    <property type="term" value="F:hydrolase activity"/>
    <property type="evidence" value="ECO:0007669"/>
    <property type="project" value="UniProtKB-KW"/>
</dbReference>
<dbReference type="STRING" id="485916.Dtox_0721"/>
<dbReference type="InterPro" id="IPR004518">
    <property type="entry name" value="MazG-like_dom"/>
</dbReference>